<sequence>MKTVLFLCTQNACRSQMAEALVNHHLAGRVRAFSAGTAPAEVHPLAVRALAEAGIDMSGARSKHVDEFAGRAFDLVVTLCGGAAEACPVVPGQGRRIHAGFDDPAGATGGEDERLAAFRRVRDRMRAELVPLVARELGIENER</sequence>
<protein>
    <submittedName>
        <fullName evidence="3">Arsenate reductase ArsC</fullName>
    </submittedName>
</protein>
<dbReference type="RefSeq" id="WP_163299778.1">
    <property type="nucleotide sequence ID" value="NZ_JAAGRR010000188.1"/>
</dbReference>
<dbReference type="PANTHER" id="PTHR43428">
    <property type="entry name" value="ARSENATE REDUCTASE"/>
    <property type="match status" value="1"/>
</dbReference>
<feature type="domain" description="Phosphotyrosine protein phosphatase I" evidence="2">
    <location>
        <begin position="2"/>
        <end position="135"/>
    </location>
</feature>
<dbReference type="CDD" id="cd16345">
    <property type="entry name" value="LMWP_ArsC"/>
    <property type="match status" value="1"/>
</dbReference>
<evidence type="ECO:0000313" key="3">
    <source>
        <dbReference type="EMBL" id="NDY43497.1"/>
    </source>
</evidence>
<organism evidence="3 4">
    <name type="scientific">Dissulfurirhabdus thermomarina</name>
    <dbReference type="NCBI Taxonomy" id="1765737"/>
    <lineage>
        <taxon>Bacteria</taxon>
        <taxon>Deltaproteobacteria</taxon>
        <taxon>Dissulfurirhabdaceae</taxon>
        <taxon>Dissulfurirhabdus</taxon>
    </lineage>
</organism>
<dbReference type="EMBL" id="JAAGRR010000188">
    <property type="protein sequence ID" value="NDY43497.1"/>
    <property type="molecule type" value="Genomic_DNA"/>
</dbReference>
<dbReference type="AlphaFoldDB" id="A0A6N9TVP7"/>
<dbReference type="GO" id="GO:0046685">
    <property type="term" value="P:response to arsenic-containing substance"/>
    <property type="evidence" value="ECO:0007669"/>
    <property type="project" value="UniProtKB-KW"/>
</dbReference>
<dbReference type="InterPro" id="IPR036196">
    <property type="entry name" value="Ptyr_pPase_sf"/>
</dbReference>
<dbReference type="SMART" id="SM00226">
    <property type="entry name" value="LMWPc"/>
    <property type="match status" value="1"/>
</dbReference>
<dbReference type="Gene3D" id="3.40.50.2300">
    <property type="match status" value="1"/>
</dbReference>
<dbReference type="InterPro" id="IPR023485">
    <property type="entry name" value="Ptyr_pPase"/>
</dbReference>
<accession>A0A6N9TVP7</accession>
<keyword evidence="4" id="KW-1185">Reference proteome</keyword>
<gene>
    <name evidence="3" type="ORF">G3N55_11695</name>
</gene>
<dbReference type="Proteomes" id="UP000469346">
    <property type="component" value="Unassembled WGS sequence"/>
</dbReference>
<comment type="caution">
    <text evidence="3">The sequence shown here is derived from an EMBL/GenBank/DDBJ whole genome shotgun (WGS) entry which is preliminary data.</text>
</comment>
<evidence type="ECO:0000259" key="2">
    <source>
        <dbReference type="SMART" id="SM00226"/>
    </source>
</evidence>
<reference evidence="3 4" key="1">
    <citation type="submission" date="2020-02" db="EMBL/GenBank/DDBJ databases">
        <title>Comparative genomics of sulfur disproportionating microorganisms.</title>
        <authorList>
            <person name="Ward L.M."/>
            <person name="Bertran E."/>
            <person name="Johnston D.T."/>
        </authorList>
    </citation>
    <scope>NUCLEOTIDE SEQUENCE [LARGE SCALE GENOMIC DNA]</scope>
    <source>
        <strain evidence="3 4">DSM 100025</strain>
    </source>
</reference>
<dbReference type="Pfam" id="PF01451">
    <property type="entry name" value="LMWPc"/>
    <property type="match status" value="1"/>
</dbReference>
<evidence type="ECO:0000313" key="4">
    <source>
        <dbReference type="Proteomes" id="UP000469346"/>
    </source>
</evidence>
<name>A0A6N9TVP7_DISTH</name>
<proteinExistence type="predicted"/>
<dbReference type="PANTHER" id="PTHR43428:SF1">
    <property type="entry name" value="ARSENATE REDUCTASE"/>
    <property type="match status" value="1"/>
</dbReference>
<dbReference type="SUPFAM" id="SSF52788">
    <property type="entry name" value="Phosphotyrosine protein phosphatases I"/>
    <property type="match status" value="1"/>
</dbReference>
<keyword evidence="1" id="KW-0059">Arsenical resistance</keyword>
<evidence type="ECO:0000256" key="1">
    <source>
        <dbReference type="ARBA" id="ARBA00022849"/>
    </source>
</evidence>